<reference evidence="4" key="2">
    <citation type="submission" date="2018-10" db="UniProtKB">
        <authorList>
            <consortium name="EnsemblPlants"/>
        </authorList>
    </citation>
    <scope>IDENTIFICATION</scope>
</reference>
<dbReference type="Gramene" id="TraesSTA4D03G02542170.1">
    <property type="protein sequence ID" value="TraesSTA4D03G02542170.1.CDS1"/>
    <property type="gene ID" value="TraesSTA4D03G02542170"/>
</dbReference>
<dbReference type="Gramene" id="TraesCS4D03G0721300.1">
    <property type="protein sequence ID" value="TraesCS4D03G0721300.1.CDS1"/>
    <property type="gene ID" value="TraesCS4D03G0721300"/>
</dbReference>
<accession>A0A3B6JNR9</accession>
<dbReference type="PANTHER" id="PTHR31642:SF178">
    <property type="entry name" value="OMEGA-HYDROXYPALMITATE O-FERULOYL TRANSFERASE"/>
    <property type="match status" value="1"/>
</dbReference>
<dbReference type="PaxDb" id="4565-Traes_4DL_233052C3B.1"/>
<dbReference type="GO" id="GO:0016747">
    <property type="term" value="F:acyltransferase activity, transferring groups other than amino-acyl groups"/>
    <property type="evidence" value="ECO:0000318"/>
    <property type="project" value="GO_Central"/>
</dbReference>
<dbReference type="Gramene" id="TraesCAD_scaffold_046327_01G000100.1">
    <property type="protein sequence ID" value="TraesCAD_scaffold_046327_01G000100.1"/>
    <property type="gene ID" value="TraesCAD_scaffold_046327_01G000100"/>
</dbReference>
<dbReference type="Gramene" id="TraesLDM4D03G02549450.1">
    <property type="protein sequence ID" value="TraesLDM4D03G02549450.1.CDS1"/>
    <property type="gene ID" value="TraesLDM4D03G02549450"/>
</dbReference>
<dbReference type="Gramene" id="TraesROB_scaffold_013033_01G000600.1">
    <property type="protein sequence ID" value="TraesROB_scaffold_013033_01G000600.1"/>
    <property type="gene ID" value="TraesROB_scaffold_013033_01G000600"/>
</dbReference>
<gene>
    <name evidence="4" type="primary">LOC123100394</name>
</gene>
<dbReference type="InterPro" id="IPR050317">
    <property type="entry name" value="Plant_Fungal_Acyltransferase"/>
</dbReference>
<evidence type="ECO:0000256" key="3">
    <source>
        <dbReference type="ARBA" id="ARBA00023315"/>
    </source>
</evidence>
<dbReference type="PANTHER" id="PTHR31642">
    <property type="entry name" value="TRICHOTHECENE 3-O-ACETYLTRANSFERASE"/>
    <property type="match status" value="1"/>
</dbReference>
<dbReference type="GeneID" id="123100394"/>
<protein>
    <recommendedName>
        <fullName evidence="6">Omega-hydroxypalmitate O-feruloyl transferase</fullName>
    </recommendedName>
</protein>
<dbReference type="OMA" id="TLAQTMW"/>
<proteinExistence type="inferred from homology"/>
<name>A0A3B6JNR9_WHEAT</name>
<reference evidence="4" key="1">
    <citation type="submission" date="2018-08" db="EMBL/GenBank/DDBJ databases">
        <authorList>
            <person name="Rossello M."/>
        </authorList>
    </citation>
    <scope>NUCLEOTIDE SEQUENCE [LARGE SCALE GENOMIC DNA]</scope>
    <source>
        <strain evidence="4">cv. Chinese Spring</strain>
    </source>
</reference>
<dbReference type="Pfam" id="PF02458">
    <property type="entry name" value="Transferase"/>
    <property type="match status" value="1"/>
</dbReference>
<dbReference type="EnsemblPlants" id="TraesCS4D02G307100.1">
    <property type="protein sequence ID" value="TraesCS4D02G307100.1.cds1"/>
    <property type="gene ID" value="TraesCS4D02G307100"/>
</dbReference>
<dbReference type="Proteomes" id="UP000019116">
    <property type="component" value="Chromosome 4D"/>
</dbReference>
<keyword evidence="3" id="KW-0012">Acyltransferase</keyword>
<dbReference type="AlphaFoldDB" id="A0A3B6JNR9"/>
<sequence>MALPARRAAAGCGLPIRVVSRRLVRASDPSIRPHVLAVSHLDLYANTEQCALTCVYPKPPTGAGDFDAVVAAFEAHMPAYLNYFFPMAGRIVVDPSSGIPELHCYNQGAELIVAHAGVELSALDWSLSGESLKRIHVPYAQDMVLSVQLLSFACGGFAVVWAANNLVGDGNVGVMLVRMWTELVRTGTISGGGPNHDRSVLRQFSRPRDPPTYGASVAAMYTRWEHEQEVNALTAEESFIERLYYVDERDIARLRGEASAEGRQRATRVQAVSAYLWKVLAGIVATSKLLGEDEKRCRLLWWVDGRRRFSSPELRSSLRNYAGNVTSYVVAAAAAATVLSKPLAGVAAMVREAVTLTPADYDELYQQMVDWMEVHKPTNFVETPAIGLGSPTLAQTMWSSFPNDTDFGFGEAALAMPVHQNLGRLCMGLICITPKPADPGTWIVSAFIWPRLAAVLESDEQRIFKPLTAEFLGLTRGHGLRPRL</sequence>
<comment type="similarity">
    <text evidence="1">Belongs to the plant acyltransferase family.</text>
</comment>
<dbReference type="Gramene" id="TraesWEE_scaffold_049155_01G000200.1">
    <property type="protein sequence ID" value="TraesWEE_scaffold_049155_01G000200.1"/>
    <property type="gene ID" value="TraesWEE_scaffold_049155_01G000200"/>
</dbReference>
<dbReference type="Gramene" id="TraesCS4D02G307100.1">
    <property type="protein sequence ID" value="TraesCS4D02G307100.1.cds1"/>
    <property type="gene ID" value="TraesCS4D02G307100"/>
</dbReference>
<dbReference type="Gramene" id="TraesLAC4D03G02500560.1">
    <property type="protein sequence ID" value="TraesLAC4D03G02500560.1.CDS1"/>
    <property type="gene ID" value="TraesLAC4D03G02500560"/>
</dbReference>
<evidence type="ECO:0000313" key="4">
    <source>
        <dbReference type="EnsemblPlants" id="TraesCS4D02G307100.1.cds1"/>
    </source>
</evidence>
<dbReference type="KEGG" id="taes:123100394"/>
<dbReference type="Gramene" id="TraesSYM4D03G02575060.1">
    <property type="protein sequence ID" value="TraesSYM4D03G02575060.1.CDS1"/>
    <property type="gene ID" value="TraesSYM4D03G02575060"/>
</dbReference>
<evidence type="ECO:0000256" key="2">
    <source>
        <dbReference type="ARBA" id="ARBA00022679"/>
    </source>
</evidence>
<evidence type="ECO:0000256" key="1">
    <source>
        <dbReference type="ARBA" id="ARBA00009861"/>
    </source>
</evidence>
<dbReference type="InterPro" id="IPR023213">
    <property type="entry name" value="CAT-like_dom_sf"/>
</dbReference>
<keyword evidence="5" id="KW-1185">Reference proteome</keyword>
<organism evidence="4">
    <name type="scientific">Triticum aestivum</name>
    <name type="common">Wheat</name>
    <dbReference type="NCBI Taxonomy" id="4565"/>
    <lineage>
        <taxon>Eukaryota</taxon>
        <taxon>Viridiplantae</taxon>
        <taxon>Streptophyta</taxon>
        <taxon>Embryophyta</taxon>
        <taxon>Tracheophyta</taxon>
        <taxon>Spermatophyta</taxon>
        <taxon>Magnoliopsida</taxon>
        <taxon>Liliopsida</taxon>
        <taxon>Poales</taxon>
        <taxon>Poaceae</taxon>
        <taxon>BOP clade</taxon>
        <taxon>Pooideae</taxon>
        <taxon>Triticodae</taxon>
        <taxon>Triticeae</taxon>
        <taxon>Triticinae</taxon>
        <taxon>Triticum</taxon>
    </lineage>
</organism>
<dbReference type="Gramene" id="TraesJUL4D03G02565880.1">
    <property type="protein sequence ID" value="TraesJUL4D03G02565880.1.CDS1"/>
    <property type="gene ID" value="TraesJUL4D03G02565880"/>
</dbReference>
<dbReference type="Gramene" id="TraesJAG4D03G02543800.1">
    <property type="protein sequence ID" value="TraesJAG4D03G02543800.1.CDS1"/>
    <property type="gene ID" value="TraesJAG4D03G02543800"/>
</dbReference>
<dbReference type="Gramene" id="TraesNOR4D03G02564210.1">
    <property type="protein sequence ID" value="TraesNOR4D03G02564210.1.CDS1"/>
    <property type="gene ID" value="TraesNOR4D03G02564210"/>
</dbReference>
<keyword evidence="2" id="KW-0808">Transferase</keyword>
<dbReference type="SMR" id="A0A3B6JNR9"/>
<dbReference type="Gramene" id="TraesPARA_EIv1.0_1484830.1">
    <property type="protein sequence ID" value="TraesPARA_EIv1.0_1484830.1.CDS1"/>
    <property type="gene ID" value="TraesPARA_EIv1.0_1484830"/>
</dbReference>
<dbReference type="OrthoDB" id="586091at2759"/>
<dbReference type="Gene3D" id="3.30.559.10">
    <property type="entry name" value="Chloramphenicol acetyltransferase-like domain"/>
    <property type="match status" value="2"/>
</dbReference>
<dbReference type="STRING" id="4565.A0A3B6JNR9"/>
<evidence type="ECO:0008006" key="6">
    <source>
        <dbReference type="Google" id="ProtNLM"/>
    </source>
</evidence>
<dbReference type="Gramene" id="TraesMAC4D03G02545000.1">
    <property type="protein sequence ID" value="TraesMAC4D03G02545000.1.CDS1"/>
    <property type="gene ID" value="TraesMAC4D03G02545000"/>
</dbReference>
<dbReference type="RefSeq" id="XP_044378266.1">
    <property type="nucleotide sequence ID" value="XM_044522331.1"/>
</dbReference>
<dbReference type="Gramene" id="TraesARI4D03G02586510.1">
    <property type="protein sequence ID" value="TraesARI4D03G02586510.1.CDS1"/>
    <property type="gene ID" value="TraesARI4D03G02586510"/>
</dbReference>
<evidence type="ECO:0000313" key="5">
    <source>
        <dbReference type="Proteomes" id="UP000019116"/>
    </source>
</evidence>
<dbReference type="Gramene" id="TraesCLE_scaffold_050116_01G000200.1">
    <property type="protein sequence ID" value="TraesCLE_scaffold_050116_01G000200.1"/>
    <property type="gene ID" value="TraesCLE_scaffold_050116_01G000200"/>
</dbReference>